<proteinExistence type="inferred from homology"/>
<dbReference type="PROSITE" id="PS00082">
    <property type="entry name" value="EXTRADIOL_DIOXYGENAS"/>
    <property type="match status" value="1"/>
</dbReference>
<keyword evidence="4" id="KW-0479">Metal-binding</keyword>
<name>A0A1B1YWR7_9GAMM</name>
<comment type="subunit">
    <text evidence="3">Homotetramer.</text>
</comment>
<keyword evidence="7 10" id="KW-0223">Dioxygenase</keyword>
<dbReference type="KEGG" id="gbi:PG2T_13630"/>
<feature type="domain" description="VOC" evidence="11">
    <location>
        <begin position="148"/>
        <end position="267"/>
    </location>
</feature>
<dbReference type="GO" id="GO:0008198">
    <property type="term" value="F:ferrous iron binding"/>
    <property type="evidence" value="ECO:0007669"/>
    <property type="project" value="InterPro"/>
</dbReference>
<sequence>MAVSRIGYISLYVTNLDAARRHYVEVVGLRETGRDAHGRVYLQAADNQDHHCLILTEALHAGIDHVAFKVGEVEDLAEAQAAVRARGIAVRGVPAGDALGAGAAIAFTLPSGQEMRLLHHLDKIGYATGMRNPNPVPPHGKPGARVTHLDHLLLAGERPADTAQFLIEVLDFNLSEQVVAPDGSVIAAFTTCGHTMHDLAIAPGPNGHLHHIAFGLESRSDVIGAVDIMKEAGTTLMEYGPTRHGVSGVTTIYFFDPAGNRNEVYNGAYQAGGVPGLIPPIVWQAQEFPRGAFYYESVVPESFFAEVT</sequence>
<evidence type="ECO:0000256" key="4">
    <source>
        <dbReference type="ARBA" id="ARBA00022723"/>
    </source>
</evidence>
<evidence type="ECO:0000256" key="5">
    <source>
        <dbReference type="ARBA" id="ARBA00022737"/>
    </source>
</evidence>
<dbReference type="InterPro" id="IPR000486">
    <property type="entry name" value="Xdiol_ring_cleave_dOase_1/2"/>
</dbReference>
<dbReference type="RefSeq" id="WP_068806648.1">
    <property type="nucleotide sequence ID" value="NZ_CP014671.1"/>
</dbReference>
<dbReference type="InterPro" id="IPR050383">
    <property type="entry name" value="GlyoxalaseI/FosfomycinResist"/>
</dbReference>
<gene>
    <name evidence="12" type="ORF">PG2T_13630</name>
</gene>
<reference evidence="13" key="1">
    <citation type="submission" date="2016-03" db="EMBL/GenBank/DDBJ databases">
        <title>Complete genome sequence of Solimmundus cernigliae, representing a novel lineage of polycyclic aromatic hydrocarbon degraders within the Gammaproteobacteria.</title>
        <authorList>
            <person name="Singleton D.R."/>
            <person name="Dickey A.N."/>
            <person name="Scholl E.H."/>
            <person name="Wright F.A."/>
            <person name="Aitken M.D."/>
        </authorList>
    </citation>
    <scope>NUCLEOTIDE SEQUENCE [LARGE SCALE GENOMIC DNA]</scope>
    <source>
        <strain evidence="13">TR3.2</strain>
    </source>
</reference>
<dbReference type="InterPro" id="IPR054560">
    <property type="entry name" value="XylE-like_N"/>
</dbReference>
<dbReference type="EMBL" id="CP014671">
    <property type="protein sequence ID" value="ANX05117.1"/>
    <property type="molecule type" value="Genomic_DNA"/>
</dbReference>
<dbReference type="OrthoDB" id="9804944at2"/>
<evidence type="ECO:0000256" key="10">
    <source>
        <dbReference type="RuleBase" id="RU000683"/>
    </source>
</evidence>
<keyword evidence="9 10" id="KW-0408">Iron</keyword>
<dbReference type="InParanoid" id="A0A1B1YWR7"/>
<feature type="domain" description="VOC" evidence="11">
    <location>
        <begin position="5"/>
        <end position="120"/>
    </location>
</feature>
<keyword evidence="6 10" id="KW-0058">Aromatic hydrocarbons catabolism</keyword>
<keyword evidence="8 10" id="KW-0560">Oxidoreductase</keyword>
<evidence type="ECO:0000259" key="11">
    <source>
        <dbReference type="PROSITE" id="PS51819"/>
    </source>
</evidence>
<dbReference type="Pfam" id="PF22247">
    <property type="entry name" value="Diox-like_N"/>
    <property type="match status" value="1"/>
</dbReference>
<dbReference type="Proteomes" id="UP000092952">
    <property type="component" value="Chromosome"/>
</dbReference>
<evidence type="ECO:0000256" key="3">
    <source>
        <dbReference type="ARBA" id="ARBA00011881"/>
    </source>
</evidence>
<evidence type="ECO:0000256" key="1">
    <source>
        <dbReference type="ARBA" id="ARBA00001954"/>
    </source>
</evidence>
<dbReference type="STRING" id="1810504.PG2T_13630"/>
<comment type="cofactor">
    <cofactor evidence="1 10">
        <name>Fe(2+)</name>
        <dbReference type="ChEBI" id="CHEBI:29033"/>
    </cofactor>
</comment>
<keyword evidence="13" id="KW-1185">Reference proteome</keyword>
<dbReference type="InterPro" id="IPR004360">
    <property type="entry name" value="Glyas_Fos-R_dOase_dom"/>
</dbReference>
<comment type="similarity">
    <text evidence="2 10">Belongs to the extradiol ring-cleavage dioxygenase family.</text>
</comment>
<evidence type="ECO:0000256" key="8">
    <source>
        <dbReference type="ARBA" id="ARBA00023002"/>
    </source>
</evidence>
<accession>A0A1B1YWR7</accession>
<dbReference type="PANTHER" id="PTHR21366">
    <property type="entry name" value="GLYOXALASE FAMILY PROTEIN"/>
    <property type="match status" value="1"/>
</dbReference>
<evidence type="ECO:0000313" key="12">
    <source>
        <dbReference type="EMBL" id="ANX05117.1"/>
    </source>
</evidence>
<dbReference type="GO" id="GO:0051213">
    <property type="term" value="F:dioxygenase activity"/>
    <property type="evidence" value="ECO:0007669"/>
    <property type="project" value="UniProtKB-KW"/>
</dbReference>
<dbReference type="Pfam" id="PF00903">
    <property type="entry name" value="Glyoxalase"/>
    <property type="match status" value="1"/>
</dbReference>
<dbReference type="AlphaFoldDB" id="A0A1B1YWR7"/>
<evidence type="ECO:0000256" key="6">
    <source>
        <dbReference type="ARBA" id="ARBA00022797"/>
    </source>
</evidence>
<organism evidence="12 13">
    <name type="scientific">Immundisolibacter cernigliae</name>
    <dbReference type="NCBI Taxonomy" id="1810504"/>
    <lineage>
        <taxon>Bacteria</taxon>
        <taxon>Pseudomonadati</taxon>
        <taxon>Pseudomonadota</taxon>
        <taxon>Gammaproteobacteria</taxon>
        <taxon>Immundisolibacterales</taxon>
        <taxon>Immundisolibacteraceae</taxon>
        <taxon>Immundisolibacter</taxon>
    </lineage>
</organism>
<dbReference type="PROSITE" id="PS51819">
    <property type="entry name" value="VOC"/>
    <property type="match status" value="2"/>
</dbReference>
<keyword evidence="5" id="KW-0677">Repeat</keyword>
<dbReference type="SUPFAM" id="SSF54593">
    <property type="entry name" value="Glyoxalase/Bleomycin resistance protein/Dihydroxybiphenyl dioxygenase"/>
    <property type="match status" value="1"/>
</dbReference>
<dbReference type="InterPro" id="IPR029068">
    <property type="entry name" value="Glyas_Bleomycin-R_OHBP_Dase"/>
</dbReference>
<evidence type="ECO:0000256" key="7">
    <source>
        <dbReference type="ARBA" id="ARBA00022964"/>
    </source>
</evidence>
<evidence type="ECO:0000313" key="13">
    <source>
        <dbReference type="Proteomes" id="UP000092952"/>
    </source>
</evidence>
<evidence type="ECO:0000256" key="9">
    <source>
        <dbReference type="ARBA" id="ARBA00023004"/>
    </source>
</evidence>
<dbReference type="InterPro" id="IPR037523">
    <property type="entry name" value="VOC_core"/>
</dbReference>
<protein>
    <recommendedName>
        <fullName evidence="11">VOC domain-containing protein</fullName>
    </recommendedName>
</protein>
<evidence type="ECO:0000256" key="2">
    <source>
        <dbReference type="ARBA" id="ARBA00008784"/>
    </source>
</evidence>
<dbReference type="Gene3D" id="3.10.180.10">
    <property type="entry name" value="2,3-Dihydroxybiphenyl 1,2-Dioxygenase, domain 1"/>
    <property type="match status" value="2"/>
</dbReference>